<accession>A0A4Y4CUY5</accession>
<protein>
    <submittedName>
        <fullName evidence="1">Uncharacterized protein</fullName>
    </submittedName>
</protein>
<dbReference type="RefSeq" id="WP_141353411.1">
    <property type="nucleotide sequence ID" value="NZ_BJNV01000053.1"/>
</dbReference>
<reference evidence="1 2" key="1">
    <citation type="submission" date="2019-06" db="EMBL/GenBank/DDBJ databases">
        <title>Whole genome shotgun sequence of Zoogloea ramigera NBRC 15342.</title>
        <authorList>
            <person name="Hosoyama A."/>
            <person name="Uohara A."/>
            <person name="Ohji S."/>
            <person name="Ichikawa N."/>
        </authorList>
    </citation>
    <scope>NUCLEOTIDE SEQUENCE [LARGE SCALE GENOMIC DNA]</scope>
    <source>
        <strain evidence="1 2">NBRC 15342</strain>
    </source>
</reference>
<dbReference type="Proteomes" id="UP000318422">
    <property type="component" value="Unassembled WGS sequence"/>
</dbReference>
<evidence type="ECO:0000313" key="1">
    <source>
        <dbReference type="EMBL" id="GEC96765.1"/>
    </source>
</evidence>
<organism evidence="1 2">
    <name type="scientific">Zoogloea ramigera</name>
    <dbReference type="NCBI Taxonomy" id="350"/>
    <lineage>
        <taxon>Bacteria</taxon>
        <taxon>Pseudomonadati</taxon>
        <taxon>Pseudomonadota</taxon>
        <taxon>Betaproteobacteria</taxon>
        <taxon>Rhodocyclales</taxon>
        <taxon>Zoogloeaceae</taxon>
        <taxon>Zoogloea</taxon>
    </lineage>
</organism>
<dbReference type="AlphaFoldDB" id="A0A4Y4CUY5"/>
<name>A0A4Y4CUY5_ZOORA</name>
<evidence type="ECO:0000313" key="2">
    <source>
        <dbReference type="Proteomes" id="UP000318422"/>
    </source>
</evidence>
<keyword evidence="2" id="KW-1185">Reference proteome</keyword>
<comment type="caution">
    <text evidence="1">The sequence shown here is derived from an EMBL/GenBank/DDBJ whole genome shotgun (WGS) entry which is preliminary data.</text>
</comment>
<dbReference type="EMBL" id="BJNV01000053">
    <property type="protein sequence ID" value="GEC96765.1"/>
    <property type="molecule type" value="Genomic_DNA"/>
</dbReference>
<proteinExistence type="predicted"/>
<dbReference type="OrthoDB" id="8588195at2"/>
<gene>
    <name evidence="1" type="ORF">ZRA01_28380</name>
</gene>
<sequence length="151" mass="17382">MRRETAYKLAGRKHDNGAHHAASGVAKTREIRFKDFPPGQAAQAWRSLAALRGVQVEAGRDELTLVVHYNVLDFTLQLLDEALMNAGFHLDRSLLIRLHRALIYYVEDTQVHNLRSPERLIKQSHEVYIQAYAHHPHGDRDDTPPELREFK</sequence>